<evidence type="ECO:0000313" key="4">
    <source>
        <dbReference type="Proteomes" id="UP000503540"/>
    </source>
</evidence>
<dbReference type="AlphaFoldDB" id="A0A6G9Y538"/>
<feature type="domain" description="DUF397" evidence="2">
    <location>
        <begin position="28"/>
        <end position="81"/>
    </location>
</feature>
<name>A0A6G9Y538_9NOCA</name>
<dbReference type="Pfam" id="PF04149">
    <property type="entry name" value="DUF397"/>
    <property type="match status" value="1"/>
</dbReference>
<feature type="region of interest" description="Disordered" evidence="1">
    <location>
        <begin position="1"/>
        <end position="38"/>
    </location>
</feature>
<accession>A0A6G9Y538</accession>
<proteinExistence type="predicted"/>
<evidence type="ECO:0000313" key="3">
    <source>
        <dbReference type="EMBL" id="QIS08183.1"/>
    </source>
</evidence>
<dbReference type="Proteomes" id="UP000503540">
    <property type="component" value="Chromosome"/>
</dbReference>
<dbReference type="InterPro" id="IPR007278">
    <property type="entry name" value="DUF397"/>
</dbReference>
<evidence type="ECO:0000256" key="1">
    <source>
        <dbReference type="SAM" id="MobiDB-lite"/>
    </source>
</evidence>
<protein>
    <submittedName>
        <fullName evidence="3">DUF397 domain-containing protein</fullName>
    </submittedName>
</protein>
<organism evidence="3 4">
    <name type="scientific">Nocardia arthritidis</name>
    <dbReference type="NCBI Taxonomy" id="228602"/>
    <lineage>
        <taxon>Bacteria</taxon>
        <taxon>Bacillati</taxon>
        <taxon>Actinomycetota</taxon>
        <taxon>Actinomycetes</taxon>
        <taxon>Mycobacteriales</taxon>
        <taxon>Nocardiaceae</taxon>
        <taxon>Nocardia</taxon>
    </lineage>
</organism>
<keyword evidence="4" id="KW-1185">Reference proteome</keyword>
<dbReference type="EMBL" id="CP046172">
    <property type="protein sequence ID" value="QIS08183.1"/>
    <property type="molecule type" value="Genomic_DNA"/>
</dbReference>
<reference evidence="3 4" key="1">
    <citation type="journal article" date="2019" name="ACS Chem. Biol.">
        <title>Identification and Mobilization of a Cryptic Antibiotic Biosynthesis Gene Locus from a Human-Pathogenic Nocardia Isolate.</title>
        <authorList>
            <person name="Herisse M."/>
            <person name="Ishida K."/>
            <person name="Porter J.L."/>
            <person name="Howden B."/>
            <person name="Hertweck C."/>
            <person name="Stinear T.P."/>
            <person name="Pidot S.J."/>
        </authorList>
    </citation>
    <scope>NUCLEOTIDE SEQUENCE [LARGE SCALE GENOMIC DNA]</scope>
    <source>
        <strain evidence="3 4">AUSMDU00012717</strain>
    </source>
</reference>
<gene>
    <name evidence="3" type="ORF">F5544_01290</name>
</gene>
<evidence type="ECO:0000259" key="2">
    <source>
        <dbReference type="Pfam" id="PF04149"/>
    </source>
</evidence>
<dbReference type="KEGG" id="nah:F5544_01290"/>
<sequence length="89" mass="9566">MQYERCQKKSGSRRSKGASAVKVDSTGAAWRKSSHSGPDGNCVEVAFLVDGNVAVRDTKDNGIGPMLAFTPGEWDAFLSDISVGEFRRA</sequence>